<name>A0AAW5TV08_9LACT</name>
<dbReference type="EMBL" id="JAOQNN010000001">
    <property type="protein sequence ID" value="MCW2281424.1"/>
    <property type="molecule type" value="Genomic_DNA"/>
</dbReference>
<reference evidence="2" key="1">
    <citation type="submission" date="2023-08" db="EMBL/GenBank/DDBJ databases">
        <title>Genomic analyses of the natural microbiome of Caenorhabditis elegans.</title>
        <authorList>
            <person name="Samuel B."/>
        </authorList>
    </citation>
    <scope>NUCLEOTIDE SEQUENCE</scope>
    <source>
        <strain evidence="2">BIGb0220</strain>
    </source>
</reference>
<organism evidence="2 4">
    <name type="scientific">Lactococcus lactis</name>
    <dbReference type="NCBI Taxonomy" id="1358"/>
    <lineage>
        <taxon>Bacteria</taxon>
        <taxon>Bacillati</taxon>
        <taxon>Bacillota</taxon>
        <taxon>Bacilli</taxon>
        <taxon>Lactobacillales</taxon>
        <taxon>Streptococcaceae</taxon>
        <taxon>Lactococcus</taxon>
    </lineage>
</organism>
<dbReference type="RefSeq" id="WP_264653977.1">
    <property type="nucleotide sequence ID" value="NZ_JAOQNN010000001.1"/>
</dbReference>
<dbReference type="EMBL" id="JAOQNN010000002">
    <property type="protein sequence ID" value="MCW2282170.1"/>
    <property type="molecule type" value="Genomic_DNA"/>
</dbReference>
<dbReference type="Proteomes" id="UP001207687">
    <property type="component" value="Unassembled WGS sequence"/>
</dbReference>
<dbReference type="Gene3D" id="2.40.30.200">
    <property type="match status" value="1"/>
</dbReference>
<feature type="domain" description="Siphovirus-type tail component RIFT-related" evidence="1">
    <location>
        <begin position="41"/>
        <end position="125"/>
    </location>
</feature>
<evidence type="ECO:0000313" key="4">
    <source>
        <dbReference type="Proteomes" id="UP001207687"/>
    </source>
</evidence>
<dbReference type="Pfam" id="PF05709">
    <property type="entry name" value="Sipho_tail"/>
    <property type="match status" value="1"/>
</dbReference>
<comment type="caution">
    <text evidence="2">The sequence shown here is derived from an EMBL/GenBank/DDBJ whole genome shotgun (WGS) entry which is preliminary data.</text>
</comment>
<dbReference type="InterPro" id="IPR006520">
    <property type="entry name" value="Dit_BPSPP_N"/>
</dbReference>
<dbReference type="AlphaFoldDB" id="A0AAW5TV08"/>
<gene>
    <name evidence="2" type="ORF">M2256_001882</name>
    <name evidence="3" type="ORF">M2256_002692</name>
</gene>
<proteinExistence type="predicted"/>
<evidence type="ECO:0000313" key="3">
    <source>
        <dbReference type="EMBL" id="MCW2282170.1"/>
    </source>
</evidence>
<evidence type="ECO:0000313" key="2">
    <source>
        <dbReference type="EMBL" id="MCW2281424.1"/>
    </source>
</evidence>
<dbReference type="NCBIfam" id="TIGR01633">
    <property type="entry name" value="phi3626_gp14_N"/>
    <property type="match status" value="1"/>
</dbReference>
<dbReference type="InterPro" id="IPR008841">
    <property type="entry name" value="Siphovirus-type_tail_N"/>
</dbReference>
<accession>A0AAW5TV08</accession>
<sequence length="549" mass="60484">MTFSVSFNGVDLSELVHGFTSIERNFGSTWTNNLGTAGISRYGQEFINNYSGAKTITVTFVKKGLPKKMYPLRERIARILDVSEPAPLIFDDEPDKVWYAVPDQLPTFSEDPSTLKSTGTITFIVPSGYAVSTYTRKLNADNSGGENGAIIVNDDQSIDITINNQGTLPAFPTFKFTHQSDNASITIGGENGVLVLGSQEQTLIDTKTTETKKVESQWLLNPSKISQKDNFNDHFQNANDVGNPQNGQLLTAGNLVWKKDGLRLQDGGPEPEKDRVHSARGAMQVWKVPADKVGDVGTANFTSTFNIWAQATKMGQTGILQVLFCDLSNKLMVGMGVYKDDTRGNTFRTQLYIGGNHPRTFRTFGPKGQELNNGGHGDGRVPNPNLYFNSTTGYFTIQKKGPDFNFTFGNRGGNYPITISELTTIKCAKVFVYMGQLKGRDTGNQFITNLSLRMFNFQKNDVTKTIDQTTDATKYIPADNHHYGKGEKVVVNMDSGKVYRKEGATIAVDEVINGSEPFSIPVGKSTLRCVFGNGALPPAIEITWKERYL</sequence>
<protein>
    <submittedName>
        <fullName evidence="2">Phage tail component-like protein</fullName>
    </submittedName>
</protein>
<evidence type="ECO:0000259" key="1">
    <source>
        <dbReference type="Pfam" id="PF05709"/>
    </source>
</evidence>